<name>A0AA37BXK5_9ACTN</name>
<evidence type="ECO:0000313" key="1">
    <source>
        <dbReference type="EMBL" id="GHI46778.1"/>
    </source>
</evidence>
<proteinExistence type="predicted"/>
<accession>A0AA37BXK5</accession>
<comment type="caution">
    <text evidence="1">The sequence shown here is derived from an EMBL/GenBank/DDBJ whole genome shotgun (WGS) entry which is preliminary data.</text>
</comment>
<reference evidence="1" key="1">
    <citation type="submission" date="2022-09" db="EMBL/GenBank/DDBJ databases">
        <title>Whole genome shotgun sequence of Streptomyces albidoflavus NBRC 12854.</title>
        <authorList>
            <person name="Komaki H."/>
            <person name="Tamura T."/>
        </authorList>
    </citation>
    <scope>NUCLEOTIDE SEQUENCE</scope>
    <source>
        <strain evidence="1">NBRC 12854</strain>
    </source>
</reference>
<dbReference type="EMBL" id="BNDZ01000005">
    <property type="protein sequence ID" value="GHI46778.1"/>
    <property type="molecule type" value="Genomic_DNA"/>
</dbReference>
<dbReference type="AlphaFoldDB" id="A0AA37BXK5"/>
<organism evidence="1 2">
    <name type="scientific">Streptomyces albidoflavus</name>
    <dbReference type="NCBI Taxonomy" id="1886"/>
    <lineage>
        <taxon>Bacteria</taxon>
        <taxon>Bacillati</taxon>
        <taxon>Actinomycetota</taxon>
        <taxon>Actinomycetes</taxon>
        <taxon>Kitasatosporales</taxon>
        <taxon>Streptomycetaceae</taxon>
        <taxon>Streptomyces</taxon>
        <taxon>Streptomyces albidoflavus group</taxon>
    </lineage>
</organism>
<protein>
    <submittedName>
        <fullName evidence="1">Uncharacterized protein</fullName>
    </submittedName>
</protein>
<sequence length="225" mass="24295">MSADRTDATGERTGQVATGYRLILPSPWEQIPLRQGTEEAVRRILREAFARIAPEVPPDTAGPYKRELERRFRASVAEAQRGRALDVYLPVRPVGETGLGASIVVSEALPPRQRAGGPPAPPTEVAVQLLTRDAPAAIGEADLSSGEIDGALAVRREYVAGADPSRGAELASRRVEYIASVPGDPGRWFVAAFSTVGAGDPGDELSEVLVTWFDALMETFRWRYT</sequence>
<evidence type="ECO:0000313" key="2">
    <source>
        <dbReference type="Proteomes" id="UP001051844"/>
    </source>
</evidence>
<dbReference type="Proteomes" id="UP001051844">
    <property type="component" value="Unassembled WGS sequence"/>
</dbReference>
<gene>
    <name evidence="1" type="ORF">ScoT_29520</name>
</gene>